<keyword evidence="1" id="KW-1133">Transmembrane helix</keyword>
<reference evidence="2" key="1">
    <citation type="journal article" date="2020" name="Stud. Mycol.">
        <title>101 Dothideomycetes genomes: a test case for predicting lifestyles and emergence of pathogens.</title>
        <authorList>
            <person name="Haridas S."/>
            <person name="Albert R."/>
            <person name="Binder M."/>
            <person name="Bloem J."/>
            <person name="Labutti K."/>
            <person name="Salamov A."/>
            <person name="Andreopoulos B."/>
            <person name="Baker S."/>
            <person name="Barry K."/>
            <person name="Bills G."/>
            <person name="Bluhm B."/>
            <person name="Cannon C."/>
            <person name="Castanera R."/>
            <person name="Culley D."/>
            <person name="Daum C."/>
            <person name="Ezra D."/>
            <person name="Gonzalez J."/>
            <person name="Henrissat B."/>
            <person name="Kuo A."/>
            <person name="Liang C."/>
            <person name="Lipzen A."/>
            <person name="Lutzoni F."/>
            <person name="Magnuson J."/>
            <person name="Mondo S."/>
            <person name="Nolan M."/>
            <person name="Ohm R."/>
            <person name="Pangilinan J."/>
            <person name="Park H.-J."/>
            <person name="Ramirez L."/>
            <person name="Alfaro M."/>
            <person name="Sun H."/>
            <person name="Tritt A."/>
            <person name="Yoshinaga Y."/>
            <person name="Zwiers L.-H."/>
            <person name="Turgeon B."/>
            <person name="Goodwin S."/>
            <person name="Spatafora J."/>
            <person name="Crous P."/>
            <person name="Grigoriev I."/>
        </authorList>
    </citation>
    <scope>NUCLEOTIDE SEQUENCE</scope>
    <source>
        <strain evidence="2">CBS 123094</strain>
    </source>
</reference>
<evidence type="ECO:0000313" key="2">
    <source>
        <dbReference type="EMBL" id="KAF1995042.1"/>
    </source>
</evidence>
<keyword evidence="3" id="KW-1185">Reference proteome</keyword>
<protein>
    <submittedName>
        <fullName evidence="2">Uncharacterized protein</fullName>
    </submittedName>
</protein>
<feature type="transmembrane region" description="Helical" evidence="1">
    <location>
        <begin position="27"/>
        <end position="47"/>
    </location>
</feature>
<gene>
    <name evidence="2" type="ORF">P154DRAFT_359007</name>
</gene>
<dbReference type="AlphaFoldDB" id="A0A6A5VZB1"/>
<name>A0A6A5VZB1_9PLEO</name>
<proteinExistence type="predicted"/>
<accession>A0A6A5VZB1</accession>
<organism evidence="2 3">
    <name type="scientific">Amniculicola lignicola CBS 123094</name>
    <dbReference type="NCBI Taxonomy" id="1392246"/>
    <lineage>
        <taxon>Eukaryota</taxon>
        <taxon>Fungi</taxon>
        <taxon>Dikarya</taxon>
        <taxon>Ascomycota</taxon>
        <taxon>Pezizomycotina</taxon>
        <taxon>Dothideomycetes</taxon>
        <taxon>Pleosporomycetidae</taxon>
        <taxon>Pleosporales</taxon>
        <taxon>Amniculicolaceae</taxon>
        <taxon>Amniculicola</taxon>
    </lineage>
</organism>
<evidence type="ECO:0000313" key="3">
    <source>
        <dbReference type="Proteomes" id="UP000799779"/>
    </source>
</evidence>
<keyword evidence="1" id="KW-0812">Transmembrane</keyword>
<dbReference type="Proteomes" id="UP000799779">
    <property type="component" value="Unassembled WGS sequence"/>
</dbReference>
<keyword evidence="1" id="KW-0472">Membrane</keyword>
<evidence type="ECO:0000256" key="1">
    <source>
        <dbReference type="SAM" id="Phobius"/>
    </source>
</evidence>
<sequence length="154" mass="17370">MALWMEGAFRTFQPVGGRGGCDWWAGWLFWVWSGWAGWWAGEMFVYCRRPWGRRRMANTSISPASRCKRFSPEWCKSLHTGATYIPSLYLLRPAVIKAVQARKIAPLGSYMCIHPPLRTRVPSRGLNATIAGCASRGWAFVYRPISPGNLQGCA</sequence>
<dbReference type="EMBL" id="ML977646">
    <property type="protein sequence ID" value="KAF1995042.1"/>
    <property type="molecule type" value="Genomic_DNA"/>
</dbReference>